<dbReference type="RefSeq" id="WP_045960955.1">
    <property type="nucleotide sequence ID" value="NZ_JMTK01000003.1"/>
</dbReference>
<evidence type="ECO:0000313" key="3">
    <source>
        <dbReference type="Proteomes" id="UP000033731"/>
    </source>
</evidence>
<organism evidence="2 3">
    <name type="scientific">Candidatus Liberibacter solanacearum</name>
    <dbReference type="NCBI Taxonomy" id="556287"/>
    <lineage>
        <taxon>Bacteria</taxon>
        <taxon>Pseudomonadati</taxon>
        <taxon>Pseudomonadota</taxon>
        <taxon>Alphaproteobacteria</taxon>
        <taxon>Hyphomicrobiales</taxon>
        <taxon>Rhizobiaceae</taxon>
        <taxon>Liberibacter</taxon>
    </lineage>
</organism>
<dbReference type="EMBL" id="JMTK01000003">
    <property type="protein sequence ID" value="KJZ81568.1"/>
    <property type="molecule type" value="Genomic_DNA"/>
</dbReference>
<protein>
    <submittedName>
        <fullName evidence="2">Massive surface protein MspF</fullName>
    </submittedName>
</protein>
<evidence type="ECO:0000256" key="1">
    <source>
        <dbReference type="SAM" id="Coils"/>
    </source>
</evidence>
<dbReference type="Proteomes" id="UP000033731">
    <property type="component" value="Unassembled WGS sequence"/>
</dbReference>
<keyword evidence="1" id="KW-0175">Coiled coil</keyword>
<reference evidence="2 3" key="1">
    <citation type="journal article" date="2015" name="Phytopathology">
        <title>Genomes of Candidatus Liberibacter solanacearum haplotype A from New Zealand and the USA suggest significant genome plasticity in the species.</title>
        <authorList>
            <person name="Thompson S.M."/>
            <person name="Johnson C.P."/>
            <person name="Lu A.Y."/>
            <person name="Frampton R.A."/>
            <person name="Sullivan K.L."/>
            <person name="Fiers M.W."/>
            <person name="Crowhurst R.N."/>
            <person name="Pitman A.R."/>
            <person name="Scott I."/>
            <person name="Gudmestad N.C."/>
            <person name="Smith G.R."/>
        </authorList>
    </citation>
    <scope>NUCLEOTIDE SEQUENCE [LARGE SCALE GENOMIC DNA]</scope>
    <source>
        <strain evidence="2 3">LsoNZ1</strain>
    </source>
</reference>
<evidence type="ECO:0000313" key="2">
    <source>
        <dbReference type="EMBL" id="KJZ81568.1"/>
    </source>
</evidence>
<dbReference type="AlphaFoldDB" id="A0A0F4VJ84"/>
<comment type="caution">
    <text evidence="2">The sequence shown here is derived from an EMBL/GenBank/DDBJ whole genome shotgun (WGS) entry which is preliminary data.</text>
</comment>
<dbReference type="PATRIC" id="fig|556287.9.peg.1183"/>
<gene>
    <name evidence="2" type="ORF">DJ66_1163</name>
</gene>
<proteinExistence type="predicted"/>
<accession>A0A0F4VJ84</accession>
<feature type="coiled-coil region" evidence="1">
    <location>
        <begin position="198"/>
        <end position="260"/>
    </location>
</feature>
<sequence>MTYRQLRLKERSISYVCTTSHYIIPWNFDDPTTVHAELIKGEESHPLEYGEEFTVDCDEGMLTLLTDYNNSDSLHIFEGEQLKYIVKSSVKQSPKTLTRRLDDCMEEVNKIPPRIDRVEKEVKEEISKIPPKIDKVEKELKEEIKNTATLVQVHSLSLTDQIKTLDEHEKRLTETATKEDLSNLKDLYVTPDELNSILENTSSKIAKTQEAIKRLEQEIKDLKDASSSEVESLKKKLNNLVTVQEKLKKFEADIAELQNKPFVDLSPLNTKIDWVDTRIKALEARPPIDLTPIETKVKELEDIPDTLEKLKADKVAKAEIEKLESEVAKKEELKRLEAEIVKKADFDRLEAKAIEKKDLANLITTDGMRGYLEEHTANIEAEYKAIHARINTLEKTIENKIRSELRGRTTIRCAKLFTNYGLGHVIDATDIDNWQYPAENSGGHLSHSVASAIGLDAADKRRRWKVIGKTVGYYGSWHWLQEVID</sequence>
<feature type="coiled-coil region" evidence="1">
    <location>
        <begin position="313"/>
        <end position="340"/>
    </location>
</feature>
<name>A0A0F4VJ84_9HYPH</name>
<keyword evidence="3" id="KW-1185">Reference proteome</keyword>